<dbReference type="Proteomes" id="UP000650081">
    <property type="component" value="Unassembled WGS sequence"/>
</dbReference>
<comment type="caution">
    <text evidence="3">The sequence shown here is derived from an EMBL/GenBank/DDBJ whole genome shotgun (WGS) entry which is preliminary data.</text>
</comment>
<evidence type="ECO:0000313" key="4">
    <source>
        <dbReference type="Proteomes" id="UP000650081"/>
    </source>
</evidence>
<dbReference type="EMBL" id="JACSIT010000136">
    <property type="protein sequence ID" value="MBC6995404.1"/>
    <property type="molecule type" value="Genomic_DNA"/>
</dbReference>
<evidence type="ECO:0000313" key="3">
    <source>
        <dbReference type="EMBL" id="MBC6995404.1"/>
    </source>
</evidence>
<dbReference type="NCBIfam" id="TIGR04183">
    <property type="entry name" value="Por_Secre_tail"/>
    <property type="match status" value="1"/>
</dbReference>
<dbReference type="RefSeq" id="WP_187467443.1">
    <property type="nucleotide sequence ID" value="NZ_JACSIT010000136.1"/>
</dbReference>
<keyword evidence="4" id="KW-1185">Reference proteome</keyword>
<organism evidence="3 4">
    <name type="scientific">Neolewinella lacunae</name>
    <dbReference type="NCBI Taxonomy" id="1517758"/>
    <lineage>
        <taxon>Bacteria</taxon>
        <taxon>Pseudomonadati</taxon>
        <taxon>Bacteroidota</taxon>
        <taxon>Saprospiria</taxon>
        <taxon>Saprospirales</taxon>
        <taxon>Lewinellaceae</taxon>
        <taxon>Neolewinella</taxon>
    </lineage>
</organism>
<feature type="domain" description="Secretion system C-terminal sorting" evidence="2">
    <location>
        <begin position="197"/>
        <end position="270"/>
    </location>
</feature>
<reference evidence="3" key="1">
    <citation type="submission" date="2020-08" db="EMBL/GenBank/DDBJ databases">
        <title>Lewinella bacteria from marine environments.</title>
        <authorList>
            <person name="Zhong Y."/>
        </authorList>
    </citation>
    <scope>NUCLEOTIDE SEQUENCE</scope>
    <source>
        <strain evidence="3">KCTC 42187</strain>
    </source>
</reference>
<keyword evidence="1" id="KW-0732">Signal</keyword>
<feature type="signal peptide" evidence="1">
    <location>
        <begin position="1"/>
        <end position="17"/>
    </location>
</feature>
<accession>A0A923PQ40</accession>
<evidence type="ECO:0000256" key="1">
    <source>
        <dbReference type="SAM" id="SignalP"/>
    </source>
</evidence>
<feature type="chain" id="PRO_5037759344" evidence="1">
    <location>
        <begin position="18"/>
        <end position="271"/>
    </location>
</feature>
<evidence type="ECO:0000259" key="2">
    <source>
        <dbReference type="Pfam" id="PF18962"/>
    </source>
</evidence>
<dbReference type="Pfam" id="PF18962">
    <property type="entry name" value="Por_Secre_tail"/>
    <property type="match status" value="1"/>
</dbReference>
<protein>
    <submittedName>
        <fullName evidence="3">T9SS type A sorting domain-containing protein</fullName>
    </submittedName>
</protein>
<dbReference type="InterPro" id="IPR026444">
    <property type="entry name" value="Secre_tail"/>
</dbReference>
<dbReference type="AlphaFoldDB" id="A0A923PQ40"/>
<dbReference type="PROSITE" id="PS51257">
    <property type="entry name" value="PROKAR_LIPOPROTEIN"/>
    <property type="match status" value="1"/>
</dbReference>
<proteinExistence type="predicted"/>
<gene>
    <name evidence="3" type="ORF">H9S92_14615</name>
</gene>
<sequence>MKYLAFLLFFLPSTAYACSCLFTATFCEYAAQYVEWTEGETAVVRATYLGFRSPDVDGFAPLYDFRLEGIIGGSLPGVSRFSLWGQDGGNCNGPVAPLEEGEQYIVLFPSREGYTSYFPGLQSGVDNPYPIYDFPGCGPASLKVEAGGSVTGPIAPDLQRVGLASFARELENCLGDKFQEWAGGNGPVLPQPIEADVFPNPANESFTVTFTETPIYDVLLYDLAGRLIWEEQLGGAVRTEHSINVRSLPAGVYFLVMETDGLRIKERVVVL</sequence>
<name>A0A923PQ40_9BACT</name>